<evidence type="ECO:0008006" key="4">
    <source>
        <dbReference type="Google" id="ProtNLM"/>
    </source>
</evidence>
<feature type="compositionally biased region" description="Low complexity" evidence="1">
    <location>
        <begin position="309"/>
        <end position="320"/>
    </location>
</feature>
<feature type="compositionally biased region" description="Polar residues" evidence="1">
    <location>
        <begin position="1"/>
        <end position="23"/>
    </location>
</feature>
<evidence type="ECO:0000313" key="2">
    <source>
        <dbReference type="EMBL" id="KAL0570446.1"/>
    </source>
</evidence>
<dbReference type="EMBL" id="JBAHYK010000933">
    <property type="protein sequence ID" value="KAL0570446.1"/>
    <property type="molecule type" value="Genomic_DNA"/>
</dbReference>
<protein>
    <recommendedName>
        <fullName evidence="4">BZIP domain-containing protein</fullName>
    </recommendedName>
</protein>
<gene>
    <name evidence="2" type="ORF">V5O48_011510</name>
</gene>
<feature type="region of interest" description="Disordered" evidence="1">
    <location>
        <begin position="216"/>
        <end position="249"/>
    </location>
</feature>
<feature type="region of interest" description="Disordered" evidence="1">
    <location>
        <begin position="1"/>
        <end position="53"/>
    </location>
</feature>
<name>A0ABR3F5I2_9AGAR</name>
<proteinExistence type="predicted"/>
<feature type="compositionally biased region" description="Low complexity" evidence="1">
    <location>
        <begin position="265"/>
        <end position="299"/>
    </location>
</feature>
<sequence length="690" mass="77457">MTEPGSIQQQTPPAIANNNTTGAFSHYRDPDQEMSDSSVEGPSRAATPAPIQQPLAEPLTGCRVSNNRACSVPLPFSPPVKTRHATDSSATLNERTKVRLLSSASRDDLDLERHRRKEAQARVRVEKGQKNHLNEKVSMLRALVDHLRTDNQNLNKRLIEEEASALEMGAAFKTQIEERARNVMDSNEDLNRLNRDYQEALQSKAELEREVLSLKNNQRRDQQHSSSAAPPQSAGPRPPVQPEPPIHDFDSLFTHLKKHIDDTISNALSPPNPNTANNSNSSSSGSSTSSTAPNPTSTPLDASARDAGPSSSAPNMSNSPTATPISSPKKHLKSGSSAHWAELRREVKGILSPKELSTLRGHVRFIFKAVTKMPGINKFTRYTHADPDVVRAFHDGIDNFQGPRSEEYRFRLYFGDDWKTCLWNQVVVNNMVTKAIAEFEIELYPGSSPQSDQTRAHLIAVFWGNIKQAQESWAKCQSRVDPVSGELESPQETQSRVIQQFSGRKRACMLRSRKERKHKERIKAVRRKLAYLQRSDTETLRWQAMETLLETLGINGQSTDEDADEHPCLQNRTISAWRRRGITALMTEVDKELGRQLLFSRNRDKAQKIRKPSDIPSVRDTVPLSRPVDFYRRSFIKQQTPADLARLNLDTKAKPHPLLLLFPSSDTEDELEMEQDSGANQEGGMNQDES</sequence>
<comment type="caution">
    <text evidence="2">The sequence shown here is derived from an EMBL/GenBank/DDBJ whole genome shotgun (WGS) entry which is preliminary data.</text>
</comment>
<evidence type="ECO:0000313" key="3">
    <source>
        <dbReference type="Proteomes" id="UP001465976"/>
    </source>
</evidence>
<feature type="region of interest" description="Disordered" evidence="1">
    <location>
        <begin position="263"/>
        <end position="337"/>
    </location>
</feature>
<feature type="region of interest" description="Disordered" evidence="1">
    <location>
        <begin position="662"/>
        <end position="690"/>
    </location>
</feature>
<evidence type="ECO:0000256" key="1">
    <source>
        <dbReference type="SAM" id="MobiDB-lite"/>
    </source>
</evidence>
<feature type="compositionally biased region" description="Acidic residues" evidence="1">
    <location>
        <begin position="666"/>
        <end position="675"/>
    </location>
</feature>
<feature type="region of interest" description="Disordered" evidence="1">
    <location>
        <begin position="72"/>
        <end position="99"/>
    </location>
</feature>
<dbReference type="Proteomes" id="UP001465976">
    <property type="component" value="Unassembled WGS sequence"/>
</dbReference>
<reference evidence="2 3" key="1">
    <citation type="submission" date="2024-02" db="EMBL/GenBank/DDBJ databases">
        <title>A draft genome for the cacao thread blight pathogen Marasmius crinis-equi.</title>
        <authorList>
            <person name="Cohen S.P."/>
            <person name="Baruah I.K."/>
            <person name="Amoako-Attah I."/>
            <person name="Bukari Y."/>
            <person name="Meinhardt L.W."/>
            <person name="Bailey B.A."/>
        </authorList>
    </citation>
    <scope>NUCLEOTIDE SEQUENCE [LARGE SCALE GENOMIC DNA]</scope>
    <source>
        <strain evidence="2 3">GH-76</strain>
    </source>
</reference>
<organism evidence="2 3">
    <name type="scientific">Marasmius crinis-equi</name>
    <dbReference type="NCBI Taxonomy" id="585013"/>
    <lineage>
        <taxon>Eukaryota</taxon>
        <taxon>Fungi</taxon>
        <taxon>Dikarya</taxon>
        <taxon>Basidiomycota</taxon>
        <taxon>Agaricomycotina</taxon>
        <taxon>Agaricomycetes</taxon>
        <taxon>Agaricomycetidae</taxon>
        <taxon>Agaricales</taxon>
        <taxon>Marasmiineae</taxon>
        <taxon>Marasmiaceae</taxon>
        <taxon>Marasmius</taxon>
    </lineage>
</organism>
<keyword evidence="3" id="KW-1185">Reference proteome</keyword>
<accession>A0ABR3F5I2</accession>
<feature type="compositionally biased region" description="Low complexity" evidence="1">
    <location>
        <begin position="224"/>
        <end position="235"/>
    </location>
</feature>